<keyword evidence="3" id="KW-1185">Reference proteome</keyword>
<accession>A0ABT4IKH7</accession>
<keyword evidence="1" id="KW-0812">Transmembrane</keyword>
<gene>
    <name evidence="2" type="ORF">O0S09_03045</name>
</gene>
<sequence>MMRRDCAVSPSIATVLLVLLTVLIAAILLLLCMGMINFSMDTYEPVPEIIAIQEIHHENEQKEITLAGRLYLVHKGREEKPVVERKNGRFSYVVKEYDPIILSDHSAVIYVNGIKRHIIINTLQGSEFIPTHHYGVETLGGTGVRGYEWMAGEWAWLDLKNQIITENAEVTLEIIRNSDKKVISRSTKTAPSIQR</sequence>
<evidence type="ECO:0000256" key="1">
    <source>
        <dbReference type="SAM" id="Phobius"/>
    </source>
</evidence>
<name>A0ABT4IKH7_9EURY</name>
<comment type="caution">
    <text evidence="2">The sequence shown here is derived from an EMBL/GenBank/DDBJ whole genome shotgun (WGS) entry which is preliminary data.</text>
</comment>
<evidence type="ECO:0000313" key="2">
    <source>
        <dbReference type="EMBL" id="MCZ0862232.1"/>
    </source>
</evidence>
<evidence type="ECO:0008006" key="4">
    <source>
        <dbReference type="Google" id="ProtNLM"/>
    </source>
</evidence>
<dbReference type="Proteomes" id="UP001141336">
    <property type="component" value="Unassembled WGS sequence"/>
</dbReference>
<dbReference type="EMBL" id="JAPTGC010000003">
    <property type="protein sequence ID" value="MCZ0862232.1"/>
    <property type="molecule type" value="Genomic_DNA"/>
</dbReference>
<reference evidence="2" key="1">
    <citation type="submission" date="2022-12" db="EMBL/GenBank/DDBJ databases">
        <title>Isolation and characterisation of novel Methanocorpusculum spp. from native Australian herbivores indicates the genus is ancestrally host-associated.</title>
        <authorList>
            <person name="Volmer J.G."/>
            <person name="Soo R.M."/>
            <person name="Evans P.N."/>
            <person name="Hoedt E.C."/>
            <person name="Astorga Alsina A.L."/>
            <person name="Woodcroft B.J."/>
            <person name="Tyson G.W."/>
            <person name="Hugenholtz P."/>
            <person name="Morrison M."/>
        </authorList>
    </citation>
    <scope>NUCLEOTIDE SEQUENCE</scope>
    <source>
        <strain evidence="2">CW153</strain>
    </source>
</reference>
<evidence type="ECO:0000313" key="3">
    <source>
        <dbReference type="Proteomes" id="UP001141336"/>
    </source>
</evidence>
<keyword evidence="1" id="KW-1133">Transmembrane helix</keyword>
<organism evidence="2 3">
    <name type="scientific">Methanocorpusculum vombati</name>
    <dbReference type="NCBI Taxonomy" id="3002864"/>
    <lineage>
        <taxon>Archaea</taxon>
        <taxon>Methanobacteriati</taxon>
        <taxon>Methanobacteriota</taxon>
        <taxon>Stenosarchaea group</taxon>
        <taxon>Methanomicrobia</taxon>
        <taxon>Methanomicrobiales</taxon>
        <taxon>Methanocorpusculaceae</taxon>
        <taxon>Methanocorpusculum</taxon>
    </lineage>
</organism>
<keyword evidence="1" id="KW-0472">Membrane</keyword>
<feature type="transmembrane region" description="Helical" evidence="1">
    <location>
        <begin position="12"/>
        <end position="36"/>
    </location>
</feature>
<proteinExistence type="predicted"/>
<protein>
    <recommendedName>
        <fullName evidence="4">Archaeal Type IV pilin N-terminal domain-containing protein</fullName>
    </recommendedName>
</protein>